<dbReference type="Pfam" id="PF03965">
    <property type="entry name" value="Penicillinase_R"/>
    <property type="match status" value="1"/>
</dbReference>
<reference evidence="5 6" key="1">
    <citation type="submission" date="2016-10" db="EMBL/GenBank/DDBJ databases">
        <authorList>
            <person name="de Groot N.N."/>
        </authorList>
    </citation>
    <scope>NUCLEOTIDE SEQUENCE [LARGE SCALE GENOMIC DNA]</scope>
    <source>
        <strain evidence="5 6">CGMCC 1.7005</strain>
    </source>
</reference>
<dbReference type="OrthoDB" id="1098508at2"/>
<dbReference type="Gene3D" id="1.10.10.10">
    <property type="entry name" value="Winged helix-like DNA-binding domain superfamily/Winged helix DNA-binding domain"/>
    <property type="match status" value="1"/>
</dbReference>
<dbReference type="SUPFAM" id="SSF46785">
    <property type="entry name" value="Winged helix' DNA-binding domain"/>
    <property type="match status" value="1"/>
</dbReference>
<protein>
    <submittedName>
        <fullName evidence="5">Penicillinase repressor</fullName>
    </submittedName>
</protein>
<evidence type="ECO:0000256" key="4">
    <source>
        <dbReference type="ARBA" id="ARBA00023163"/>
    </source>
</evidence>
<dbReference type="EMBL" id="FPAS01000005">
    <property type="protein sequence ID" value="SFT85299.1"/>
    <property type="molecule type" value="Genomic_DNA"/>
</dbReference>
<dbReference type="STRING" id="477690.SAMN05216474_2709"/>
<evidence type="ECO:0000256" key="2">
    <source>
        <dbReference type="ARBA" id="ARBA00023015"/>
    </source>
</evidence>
<evidence type="ECO:0000313" key="5">
    <source>
        <dbReference type="EMBL" id="SFT85299.1"/>
    </source>
</evidence>
<dbReference type="Proteomes" id="UP000236454">
    <property type="component" value="Unassembled WGS sequence"/>
</dbReference>
<organism evidence="5 6">
    <name type="scientific">Lishizhenia tianjinensis</name>
    <dbReference type="NCBI Taxonomy" id="477690"/>
    <lineage>
        <taxon>Bacteria</taxon>
        <taxon>Pseudomonadati</taxon>
        <taxon>Bacteroidota</taxon>
        <taxon>Flavobacteriia</taxon>
        <taxon>Flavobacteriales</taxon>
        <taxon>Crocinitomicaceae</taxon>
        <taxon>Lishizhenia</taxon>
    </lineage>
</organism>
<dbReference type="RefSeq" id="WP_090251558.1">
    <property type="nucleotide sequence ID" value="NZ_FPAS01000005.1"/>
</dbReference>
<evidence type="ECO:0000256" key="1">
    <source>
        <dbReference type="ARBA" id="ARBA00011046"/>
    </source>
</evidence>
<keyword evidence="2" id="KW-0805">Transcription regulation</keyword>
<dbReference type="GO" id="GO:0003677">
    <property type="term" value="F:DNA binding"/>
    <property type="evidence" value="ECO:0007669"/>
    <property type="project" value="UniProtKB-KW"/>
</dbReference>
<dbReference type="AlphaFoldDB" id="A0A1I7BDM6"/>
<dbReference type="InterPro" id="IPR036388">
    <property type="entry name" value="WH-like_DNA-bd_sf"/>
</dbReference>
<accession>A0A1I7BDM6</accession>
<comment type="similarity">
    <text evidence="1">Belongs to the BlaI transcriptional regulatory family.</text>
</comment>
<keyword evidence="3" id="KW-0238">DNA-binding</keyword>
<proteinExistence type="inferred from homology"/>
<evidence type="ECO:0000256" key="3">
    <source>
        <dbReference type="ARBA" id="ARBA00023125"/>
    </source>
</evidence>
<keyword evidence="4" id="KW-0804">Transcription</keyword>
<name>A0A1I7BDM6_9FLAO</name>
<keyword evidence="6" id="KW-1185">Reference proteome</keyword>
<evidence type="ECO:0000313" key="6">
    <source>
        <dbReference type="Proteomes" id="UP000236454"/>
    </source>
</evidence>
<gene>
    <name evidence="5" type="ORF">SAMN05216474_2709</name>
</gene>
<dbReference type="InterPro" id="IPR036390">
    <property type="entry name" value="WH_DNA-bd_sf"/>
</dbReference>
<sequence length="98" mass="11735">MQRLTPAEEKVMLKLWQLEVAVVKDILELYEKPRPSYNTVSTIVRILEKKKFIEHKKKGRGYIYMPRVTKMDYSEYLISFLKVNYFDNDVEKFKAAIV</sequence>
<dbReference type="InterPro" id="IPR005650">
    <property type="entry name" value="BlaI_family"/>
</dbReference>
<dbReference type="GO" id="GO:0045892">
    <property type="term" value="P:negative regulation of DNA-templated transcription"/>
    <property type="evidence" value="ECO:0007669"/>
    <property type="project" value="InterPro"/>
</dbReference>